<dbReference type="InterPro" id="IPR050117">
    <property type="entry name" value="MAPK"/>
</dbReference>
<keyword evidence="2" id="KW-0067">ATP-binding</keyword>
<evidence type="ECO:0000313" key="4">
    <source>
        <dbReference type="EMBL" id="KAH7985651.1"/>
    </source>
</evidence>
<organism evidence="4 5">
    <name type="scientific">Rhipicephalus sanguineus</name>
    <name type="common">Brown dog tick</name>
    <name type="synonym">Ixodes sanguineus</name>
    <dbReference type="NCBI Taxonomy" id="34632"/>
    <lineage>
        <taxon>Eukaryota</taxon>
        <taxon>Metazoa</taxon>
        <taxon>Ecdysozoa</taxon>
        <taxon>Arthropoda</taxon>
        <taxon>Chelicerata</taxon>
        <taxon>Arachnida</taxon>
        <taxon>Acari</taxon>
        <taxon>Parasitiformes</taxon>
        <taxon>Ixodida</taxon>
        <taxon>Ixodoidea</taxon>
        <taxon>Ixodidae</taxon>
        <taxon>Rhipicephalinae</taxon>
        <taxon>Rhipicephalus</taxon>
        <taxon>Rhipicephalus</taxon>
    </lineage>
</organism>
<dbReference type="PROSITE" id="PS50011">
    <property type="entry name" value="PROTEIN_KINASE_DOM"/>
    <property type="match status" value="1"/>
</dbReference>
<evidence type="ECO:0000256" key="2">
    <source>
        <dbReference type="ARBA" id="ARBA00022840"/>
    </source>
</evidence>
<dbReference type="AlphaFoldDB" id="A0A9D4TD09"/>
<keyword evidence="1" id="KW-0547">Nucleotide-binding</keyword>
<protein>
    <recommendedName>
        <fullName evidence="3">Protein kinase domain-containing protein</fullName>
    </recommendedName>
</protein>
<dbReference type="Pfam" id="PF00069">
    <property type="entry name" value="Pkinase"/>
    <property type="match status" value="1"/>
</dbReference>
<comment type="caution">
    <text evidence="4">The sequence shown here is derived from an EMBL/GenBank/DDBJ whole genome shotgun (WGS) entry which is preliminary data.</text>
</comment>
<dbReference type="InterPro" id="IPR000719">
    <property type="entry name" value="Prot_kinase_dom"/>
</dbReference>
<evidence type="ECO:0000259" key="3">
    <source>
        <dbReference type="PROSITE" id="PS50011"/>
    </source>
</evidence>
<name>A0A9D4TD09_RHISA</name>
<dbReference type="SUPFAM" id="SSF55486">
    <property type="entry name" value="Metalloproteases ('zincins'), catalytic domain"/>
    <property type="match status" value="1"/>
</dbReference>
<reference evidence="4" key="1">
    <citation type="journal article" date="2020" name="Cell">
        <title>Large-Scale Comparative Analyses of Tick Genomes Elucidate Their Genetic Diversity and Vector Capacities.</title>
        <authorList>
            <consortium name="Tick Genome and Microbiome Consortium (TIGMIC)"/>
            <person name="Jia N."/>
            <person name="Wang J."/>
            <person name="Shi W."/>
            <person name="Du L."/>
            <person name="Sun Y."/>
            <person name="Zhan W."/>
            <person name="Jiang J.F."/>
            <person name="Wang Q."/>
            <person name="Zhang B."/>
            <person name="Ji P."/>
            <person name="Bell-Sakyi L."/>
            <person name="Cui X.M."/>
            <person name="Yuan T.T."/>
            <person name="Jiang B.G."/>
            <person name="Yang W.F."/>
            <person name="Lam T.T."/>
            <person name="Chang Q.C."/>
            <person name="Ding S.J."/>
            <person name="Wang X.J."/>
            <person name="Zhu J.G."/>
            <person name="Ruan X.D."/>
            <person name="Zhao L."/>
            <person name="Wei J.T."/>
            <person name="Ye R.Z."/>
            <person name="Que T.C."/>
            <person name="Du C.H."/>
            <person name="Zhou Y.H."/>
            <person name="Cheng J.X."/>
            <person name="Dai P.F."/>
            <person name="Guo W.B."/>
            <person name="Han X.H."/>
            <person name="Huang E.J."/>
            <person name="Li L.F."/>
            <person name="Wei W."/>
            <person name="Gao Y.C."/>
            <person name="Liu J.Z."/>
            <person name="Shao H.Z."/>
            <person name="Wang X."/>
            <person name="Wang C.C."/>
            <person name="Yang T.C."/>
            <person name="Huo Q.B."/>
            <person name="Li W."/>
            <person name="Chen H.Y."/>
            <person name="Chen S.E."/>
            <person name="Zhou L.G."/>
            <person name="Ni X.B."/>
            <person name="Tian J.H."/>
            <person name="Sheng Y."/>
            <person name="Liu T."/>
            <person name="Pan Y.S."/>
            <person name="Xia L.Y."/>
            <person name="Li J."/>
            <person name="Zhao F."/>
            <person name="Cao W.C."/>
        </authorList>
    </citation>
    <scope>NUCLEOTIDE SEQUENCE</scope>
    <source>
        <strain evidence="4">Rsan-2018</strain>
    </source>
</reference>
<feature type="domain" description="Protein kinase" evidence="3">
    <location>
        <begin position="1"/>
        <end position="129"/>
    </location>
</feature>
<evidence type="ECO:0000313" key="5">
    <source>
        <dbReference type="Proteomes" id="UP000821837"/>
    </source>
</evidence>
<dbReference type="Gene3D" id="1.10.510.10">
    <property type="entry name" value="Transferase(Phosphotransferase) domain 1"/>
    <property type="match status" value="1"/>
</dbReference>
<dbReference type="PANTHER" id="PTHR24055">
    <property type="entry name" value="MITOGEN-ACTIVATED PROTEIN KINASE"/>
    <property type="match status" value="1"/>
</dbReference>
<gene>
    <name evidence="4" type="ORF">HPB52_025488</name>
</gene>
<keyword evidence="5" id="KW-1185">Reference proteome</keyword>
<dbReference type="Proteomes" id="UP000821837">
    <property type="component" value="Unassembled WGS sequence"/>
</dbReference>
<dbReference type="SUPFAM" id="SSF56112">
    <property type="entry name" value="Protein kinase-like (PK-like)"/>
    <property type="match status" value="1"/>
</dbReference>
<reference evidence="4" key="2">
    <citation type="submission" date="2021-09" db="EMBL/GenBank/DDBJ databases">
        <authorList>
            <person name="Jia N."/>
            <person name="Wang J."/>
            <person name="Shi W."/>
            <person name="Du L."/>
            <person name="Sun Y."/>
            <person name="Zhan W."/>
            <person name="Jiang J."/>
            <person name="Wang Q."/>
            <person name="Zhang B."/>
            <person name="Ji P."/>
            <person name="Sakyi L.B."/>
            <person name="Cui X."/>
            <person name="Yuan T."/>
            <person name="Jiang B."/>
            <person name="Yang W."/>
            <person name="Lam T.T.-Y."/>
            <person name="Chang Q."/>
            <person name="Ding S."/>
            <person name="Wang X."/>
            <person name="Zhu J."/>
            <person name="Ruan X."/>
            <person name="Zhao L."/>
            <person name="Wei J."/>
            <person name="Que T."/>
            <person name="Du C."/>
            <person name="Cheng J."/>
            <person name="Dai P."/>
            <person name="Han X."/>
            <person name="Huang E."/>
            <person name="Gao Y."/>
            <person name="Liu J."/>
            <person name="Shao H."/>
            <person name="Ye R."/>
            <person name="Li L."/>
            <person name="Wei W."/>
            <person name="Wang X."/>
            <person name="Wang C."/>
            <person name="Huo Q."/>
            <person name="Li W."/>
            <person name="Guo W."/>
            <person name="Chen H."/>
            <person name="Chen S."/>
            <person name="Zhou L."/>
            <person name="Zhou L."/>
            <person name="Ni X."/>
            <person name="Tian J."/>
            <person name="Zhou Y."/>
            <person name="Sheng Y."/>
            <person name="Liu T."/>
            <person name="Pan Y."/>
            <person name="Xia L."/>
            <person name="Li J."/>
            <person name="Zhao F."/>
            <person name="Cao W."/>
        </authorList>
    </citation>
    <scope>NUCLEOTIDE SEQUENCE</scope>
    <source>
        <strain evidence="4">Rsan-2018</strain>
        <tissue evidence="4">Larvae</tissue>
    </source>
</reference>
<proteinExistence type="predicted"/>
<sequence>MQILDFGLARHAEVEMTGYVATRWYRAPEIMLNWMHYNQTVDIWSVGCIMAELITGKTLFPGNDHQWASFISKYTNGTYTGSDTIMHQPEATKILVNLFKSELVGTEGLRYLVAWSFYRQLVQFTEPYLFLQGKTAIEVCYKHILKVMNLAIMSPYLNSDQAKNMVTHIINTLKQALKSASWISSSIRSDAINTLDYLKTYVGSPGRRLDPDFVEQAYTGQSPTVVHAIGAADFTSTVSELGNENLAGVEL</sequence>
<evidence type="ECO:0000256" key="1">
    <source>
        <dbReference type="ARBA" id="ARBA00022741"/>
    </source>
</evidence>
<accession>A0A9D4TD09</accession>
<dbReference type="GO" id="GO:0004672">
    <property type="term" value="F:protein kinase activity"/>
    <property type="evidence" value="ECO:0007669"/>
    <property type="project" value="InterPro"/>
</dbReference>
<dbReference type="InterPro" id="IPR011009">
    <property type="entry name" value="Kinase-like_dom_sf"/>
</dbReference>
<dbReference type="EMBL" id="JABSTV010000783">
    <property type="protein sequence ID" value="KAH7985651.1"/>
    <property type="molecule type" value="Genomic_DNA"/>
</dbReference>
<dbReference type="GO" id="GO:0005524">
    <property type="term" value="F:ATP binding"/>
    <property type="evidence" value="ECO:0007669"/>
    <property type="project" value="UniProtKB-KW"/>
</dbReference>
<dbReference type="VEuPathDB" id="VectorBase:RSAN_043947"/>